<dbReference type="Proteomes" id="UP001232750">
    <property type="component" value="Unassembled WGS sequence"/>
</dbReference>
<gene>
    <name evidence="2" type="ORF">QNJ86_13305</name>
</gene>
<dbReference type="Gene3D" id="3.40.630.30">
    <property type="match status" value="1"/>
</dbReference>
<dbReference type="EMBL" id="JASJEU010000025">
    <property type="protein sequence ID" value="MDJ1651782.1"/>
    <property type="molecule type" value="Genomic_DNA"/>
</dbReference>
<evidence type="ECO:0000313" key="2">
    <source>
        <dbReference type="EMBL" id="MDJ1651782.1"/>
    </source>
</evidence>
<sequence>MSRTTPPLATCAAGVPQTCPARPILKTERLVLREMTQDDFPALCAMLQDPDVMYAYEGPFSDAEAQAWLDRQRARYRADGRGLWAVVLKETSAMIGQCGLTWQDCDGRQVLEVGYLFQRAFWHQGYATEAARACCDYAFDTLGACEVFSIIRDTNTASQNVARRNGMTPRLTFTKHYRGVAMPHIAFSLTREERDAHSAQ</sequence>
<accession>A0ABT7DRA1</accession>
<dbReference type="PANTHER" id="PTHR43792">
    <property type="entry name" value="GNAT FAMILY, PUTATIVE (AFU_ORTHOLOGUE AFUA_3G00765)-RELATED-RELATED"/>
    <property type="match status" value="1"/>
</dbReference>
<name>A0ABT7DRA1_9ACTN</name>
<keyword evidence="3" id="KW-1185">Reference proteome</keyword>
<evidence type="ECO:0000259" key="1">
    <source>
        <dbReference type="PROSITE" id="PS51186"/>
    </source>
</evidence>
<evidence type="ECO:0000313" key="3">
    <source>
        <dbReference type="Proteomes" id="UP001232750"/>
    </source>
</evidence>
<dbReference type="InterPro" id="IPR000182">
    <property type="entry name" value="GNAT_dom"/>
</dbReference>
<dbReference type="PANTHER" id="PTHR43792:SF1">
    <property type="entry name" value="N-ACETYLTRANSFERASE DOMAIN-CONTAINING PROTEIN"/>
    <property type="match status" value="1"/>
</dbReference>
<reference evidence="2 3" key="1">
    <citation type="submission" date="2023-05" db="EMBL/GenBank/DDBJ databases">
        <title>Gordonibacter KGMB12511T sp. nov., isolated from faeces of healthy Korean.</title>
        <authorList>
            <person name="Kim H.S."/>
            <person name="Kim J.-S."/>
            <person name="Suh M.K."/>
            <person name="Eom M.K."/>
            <person name="Do H.E."/>
            <person name="Lee J.-S."/>
        </authorList>
    </citation>
    <scope>NUCLEOTIDE SEQUENCE [LARGE SCALE GENOMIC DNA]</scope>
    <source>
        <strain evidence="2 3">KGMB12511</strain>
    </source>
</reference>
<dbReference type="RefSeq" id="WP_283833134.1">
    <property type="nucleotide sequence ID" value="NZ_JASJEU010000025.1"/>
</dbReference>
<dbReference type="Pfam" id="PF13302">
    <property type="entry name" value="Acetyltransf_3"/>
    <property type="match status" value="1"/>
</dbReference>
<comment type="caution">
    <text evidence="2">The sequence shown here is derived from an EMBL/GenBank/DDBJ whole genome shotgun (WGS) entry which is preliminary data.</text>
</comment>
<protein>
    <submittedName>
        <fullName evidence="2">GNAT family N-acetyltransferase</fullName>
    </submittedName>
</protein>
<feature type="domain" description="N-acetyltransferase" evidence="1">
    <location>
        <begin position="30"/>
        <end position="192"/>
    </location>
</feature>
<organism evidence="2 3">
    <name type="scientific">Gordonibacter faecis</name>
    <dbReference type="NCBI Taxonomy" id="3047475"/>
    <lineage>
        <taxon>Bacteria</taxon>
        <taxon>Bacillati</taxon>
        <taxon>Actinomycetota</taxon>
        <taxon>Coriobacteriia</taxon>
        <taxon>Eggerthellales</taxon>
        <taxon>Eggerthellaceae</taxon>
        <taxon>Gordonibacter</taxon>
    </lineage>
</organism>
<dbReference type="InterPro" id="IPR051531">
    <property type="entry name" value="N-acetyltransferase"/>
</dbReference>
<dbReference type="SUPFAM" id="SSF55729">
    <property type="entry name" value="Acyl-CoA N-acyltransferases (Nat)"/>
    <property type="match status" value="1"/>
</dbReference>
<dbReference type="PROSITE" id="PS51186">
    <property type="entry name" value="GNAT"/>
    <property type="match status" value="1"/>
</dbReference>
<proteinExistence type="predicted"/>
<dbReference type="InterPro" id="IPR016181">
    <property type="entry name" value="Acyl_CoA_acyltransferase"/>
</dbReference>